<gene>
    <name evidence="2" type="ORF">UPYG_G00284100</name>
</gene>
<dbReference type="AlphaFoldDB" id="A0ABD0W3R3"/>
<accession>A0ABD0W3R3</accession>
<proteinExistence type="predicted"/>
<organism evidence="2 3">
    <name type="scientific">Umbra pygmaea</name>
    <name type="common">Eastern mudminnow</name>
    <dbReference type="NCBI Taxonomy" id="75934"/>
    <lineage>
        <taxon>Eukaryota</taxon>
        <taxon>Metazoa</taxon>
        <taxon>Chordata</taxon>
        <taxon>Craniata</taxon>
        <taxon>Vertebrata</taxon>
        <taxon>Euteleostomi</taxon>
        <taxon>Actinopterygii</taxon>
        <taxon>Neopterygii</taxon>
        <taxon>Teleostei</taxon>
        <taxon>Protacanthopterygii</taxon>
        <taxon>Esociformes</taxon>
        <taxon>Umbridae</taxon>
        <taxon>Umbra</taxon>
    </lineage>
</organism>
<protein>
    <submittedName>
        <fullName evidence="2">Uncharacterized protein</fullName>
    </submittedName>
</protein>
<feature type="region of interest" description="Disordered" evidence="1">
    <location>
        <begin position="23"/>
        <end position="55"/>
    </location>
</feature>
<feature type="compositionally biased region" description="Basic residues" evidence="1">
    <location>
        <begin position="31"/>
        <end position="40"/>
    </location>
</feature>
<comment type="caution">
    <text evidence="2">The sequence shown here is derived from an EMBL/GenBank/DDBJ whole genome shotgun (WGS) entry which is preliminary data.</text>
</comment>
<evidence type="ECO:0000313" key="3">
    <source>
        <dbReference type="Proteomes" id="UP001557470"/>
    </source>
</evidence>
<evidence type="ECO:0000256" key="1">
    <source>
        <dbReference type="SAM" id="MobiDB-lite"/>
    </source>
</evidence>
<dbReference type="EMBL" id="JAGEUA010000009">
    <property type="protein sequence ID" value="KAL0965659.1"/>
    <property type="molecule type" value="Genomic_DNA"/>
</dbReference>
<sequence>MIIPDGNGTPSCPVCVGHTPCPPDGQTPPPLHRHAARPRNIHPLPRACGPSDPASSLLEASLGGETAGCQFTSIAQTAHYCGKGQFGSHQLFLFKCSIM</sequence>
<keyword evidence="3" id="KW-1185">Reference proteome</keyword>
<name>A0ABD0W3R3_UMBPY</name>
<dbReference type="Proteomes" id="UP001557470">
    <property type="component" value="Unassembled WGS sequence"/>
</dbReference>
<reference evidence="2 3" key="1">
    <citation type="submission" date="2024-06" db="EMBL/GenBank/DDBJ databases">
        <authorList>
            <person name="Pan Q."/>
            <person name="Wen M."/>
            <person name="Jouanno E."/>
            <person name="Zahm M."/>
            <person name="Klopp C."/>
            <person name="Cabau C."/>
            <person name="Louis A."/>
            <person name="Berthelot C."/>
            <person name="Parey E."/>
            <person name="Roest Crollius H."/>
            <person name="Montfort J."/>
            <person name="Robinson-Rechavi M."/>
            <person name="Bouchez O."/>
            <person name="Lampietro C."/>
            <person name="Lopez Roques C."/>
            <person name="Donnadieu C."/>
            <person name="Postlethwait J."/>
            <person name="Bobe J."/>
            <person name="Verreycken H."/>
            <person name="Guiguen Y."/>
        </authorList>
    </citation>
    <scope>NUCLEOTIDE SEQUENCE [LARGE SCALE GENOMIC DNA]</scope>
    <source>
        <strain evidence="2">Up_M1</strain>
        <tissue evidence="2">Testis</tissue>
    </source>
</reference>
<evidence type="ECO:0000313" key="2">
    <source>
        <dbReference type="EMBL" id="KAL0965659.1"/>
    </source>
</evidence>